<organism evidence="7 8">
    <name type="scientific">Streptomyces showdoensis</name>
    <dbReference type="NCBI Taxonomy" id="68268"/>
    <lineage>
        <taxon>Bacteria</taxon>
        <taxon>Bacillati</taxon>
        <taxon>Actinomycetota</taxon>
        <taxon>Actinomycetes</taxon>
        <taxon>Kitasatosporales</taxon>
        <taxon>Streptomycetaceae</taxon>
        <taxon>Streptomyces</taxon>
    </lineage>
</organism>
<dbReference type="PRINTS" id="PR00420">
    <property type="entry name" value="RNGMNOXGNASE"/>
</dbReference>
<keyword evidence="5 7" id="KW-0503">Monooxygenase</keyword>
<reference evidence="7 8" key="1">
    <citation type="submission" date="2015-05" db="EMBL/GenBank/DDBJ databases">
        <title>Draft Genome assembly of Streptomyces showdoensis.</title>
        <authorList>
            <person name="Thapa K.K."/>
            <person name="Metsa-Ketela M."/>
        </authorList>
    </citation>
    <scope>NUCLEOTIDE SEQUENCE [LARGE SCALE GENOMIC DNA]</scope>
    <source>
        <strain evidence="7 8">ATCC 15227</strain>
    </source>
</reference>
<dbReference type="EMBL" id="LAQS01000008">
    <property type="protein sequence ID" value="KKZ74521.1"/>
    <property type="molecule type" value="Genomic_DNA"/>
</dbReference>
<dbReference type="Pfam" id="PF01494">
    <property type="entry name" value="FAD_binding_3"/>
    <property type="match status" value="1"/>
</dbReference>
<dbReference type="GO" id="GO:0004497">
    <property type="term" value="F:monooxygenase activity"/>
    <property type="evidence" value="ECO:0007669"/>
    <property type="project" value="UniProtKB-KW"/>
</dbReference>
<dbReference type="Gene3D" id="3.50.50.60">
    <property type="entry name" value="FAD/NAD(P)-binding domain"/>
    <property type="match status" value="1"/>
</dbReference>
<dbReference type="InterPro" id="IPR036188">
    <property type="entry name" value="FAD/NAD-bd_sf"/>
</dbReference>
<name>A0A2P2GSQ4_STREW</name>
<protein>
    <submittedName>
        <fullName evidence="7">Salicylate 1-monooxygenase</fullName>
    </submittedName>
</protein>
<dbReference type="GO" id="GO:0071949">
    <property type="term" value="F:FAD binding"/>
    <property type="evidence" value="ECO:0007669"/>
    <property type="project" value="InterPro"/>
</dbReference>
<dbReference type="Proteomes" id="UP000265325">
    <property type="component" value="Unassembled WGS sequence"/>
</dbReference>
<keyword evidence="4" id="KW-0560">Oxidoreductase</keyword>
<comment type="cofactor">
    <cofactor evidence="1">
        <name>FAD</name>
        <dbReference type="ChEBI" id="CHEBI:57692"/>
    </cofactor>
</comment>
<dbReference type="OrthoDB" id="9782160at2"/>
<keyword evidence="3" id="KW-0274">FAD</keyword>
<evidence type="ECO:0000313" key="8">
    <source>
        <dbReference type="Proteomes" id="UP000265325"/>
    </source>
</evidence>
<evidence type="ECO:0000259" key="6">
    <source>
        <dbReference type="Pfam" id="PF01494"/>
    </source>
</evidence>
<dbReference type="InterPro" id="IPR002938">
    <property type="entry name" value="FAD-bd"/>
</dbReference>
<evidence type="ECO:0000256" key="4">
    <source>
        <dbReference type="ARBA" id="ARBA00023002"/>
    </source>
</evidence>
<accession>A0A2P2GSQ4</accession>
<dbReference type="InterPro" id="IPR050493">
    <property type="entry name" value="FAD-dep_Monooxygenase_BioMet"/>
</dbReference>
<evidence type="ECO:0000256" key="3">
    <source>
        <dbReference type="ARBA" id="ARBA00022827"/>
    </source>
</evidence>
<evidence type="ECO:0000256" key="5">
    <source>
        <dbReference type="ARBA" id="ARBA00023033"/>
    </source>
</evidence>
<dbReference type="PANTHER" id="PTHR13789">
    <property type="entry name" value="MONOOXYGENASE"/>
    <property type="match status" value="1"/>
</dbReference>
<evidence type="ECO:0000313" key="7">
    <source>
        <dbReference type="EMBL" id="KKZ74521.1"/>
    </source>
</evidence>
<sequence>MAEVPPRIAIVGAGIAGVALAVALSKRGLTCDVFERTRHLREIGAGIQISPNGSRLLLALGIGRSLDRTGVRPESIDVRNWADGGTLARTVLGEACAELYGAPYLALHRAGLHSALVEQLPESALHLGMECVEIQERDERDELDDEVVLRFADGFEFRADVVIGADGIRSTVRGRTVGDEPRFSGQSIYRAVVPASAWPEAQERPHVSIWMGPGQHCVAYPISGGRSVSIAATAPAGDWRRESWSAEGSPQELLDAYAGWAPELRSLLSAATSVTRWALYDRDPVEKWTTDRVTLIGDAAHPMLPFGAQGAALGLEDALTLAVCLKDATAKTVPDALRRYEALRRPRAEQVHRFIRENERGHHVEDGDRQRERDAALDTEFGLRQRAWLFGYDAVAETAGTTVQE</sequence>
<evidence type="ECO:0000256" key="2">
    <source>
        <dbReference type="ARBA" id="ARBA00022630"/>
    </source>
</evidence>
<evidence type="ECO:0000256" key="1">
    <source>
        <dbReference type="ARBA" id="ARBA00001974"/>
    </source>
</evidence>
<keyword evidence="2" id="KW-0285">Flavoprotein</keyword>
<dbReference type="PANTHER" id="PTHR13789:SF318">
    <property type="entry name" value="GERANYLGERANYL DIPHOSPHATE REDUCTASE"/>
    <property type="match status" value="1"/>
</dbReference>
<dbReference type="SUPFAM" id="SSF51905">
    <property type="entry name" value="FAD/NAD(P)-binding domain"/>
    <property type="match status" value="1"/>
</dbReference>
<comment type="caution">
    <text evidence="7">The sequence shown here is derived from an EMBL/GenBank/DDBJ whole genome shotgun (WGS) entry which is preliminary data.</text>
</comment>
<dbReference type="SUPFAM" id="SSF54373">
    <property type="entry name" value="FAD-linked reductases, C-terminal domain"/>
    <property type="match status" value="1"/>
</dbReference>
<proteinExistence type="predicted"/>
<keyword evidence="8" id="KW-1185">Reference proteome</keyword>
<feature type="domain" description="FAD-binding" evidence="6">
    <location>
        <begin position="8"/>
        <end position="354"/>
    </location>
</feature>
<dbReference type="AlphaFoldDB" id="A0A2P2GSQ4"/>
<dbReference type="RefSeq" id="WP_046906729.1">
    <property type="nucleotide sequence ID" value="NZ_BAAAXG010000027.1"/>
</dbReference>
<gene>
    <name evidence="7" type="ORF">VO63_07125</name>
</gene>